<comment type="caution">
    <text evidence="2">The sequence shown here is derived from an EMBL/GenBank/DDBJ whole genome shotgun (WGS) entry which is preliminary data.</text>
</comment>
<dbReference type="STRING" id="1121326.CLMAG_41560"/>
<name>A0A161WFG2_9CLOT</name>
<evidence type="ECO:0000313" key="2">
    <source>
        <dbReference type="EMBL" id="KZL90385.1"/>
    </source>
</evidence>
<organism evidence="2 3">
    <name type="scientific">Clostridium magnum DSM 2767</name>
    <dbReference type="NCBI Taxonomy" id="1121326"/>
    <lineage>
        <taxon>Bacteria</taxon>
        <taxon>Bacillati</taxon>
        <taxon>Bacillota</taxon>
        <taxon>Clostridia</taxon>
        <taxon>Eubacteriales</taxon>
        <taxon>Clostridiaceae</taxon>
        <taxon>Clostridium</taxon>
    </lineage>
</organism>
<evidence type="ECO:0000259" key="1">
    <source>
        <dbReference type="Pfam" id="PF08984"/>
    </source>
</evidence>
<reference evidence="2 3" key="1">
    <citation type="submission" date="2016-04" db="EMBL/GenBank/DDBJ databases">
        <title>Genome sequence of Clostridium magnum DSM 2767.</title>
        <authorList>
            <person name="Poehlein A."/>
            <person name="Uhlig R."/>
            <person name="Fischer R."/>
            <person name="Bahl H."/>
            <person name="Daniel R."/>
        </authorList>
    </citation>
    <scope>NUCLEOTIDE SEQUENCE [LARGE SCALE GENOMIC DNA]</scope>
    <source>
        <strain evidence="2 3">DSM 2767</strain>
    </source>
</reference>
<dbReference type="Pfam" id="PF08984">
    <property type="entry name" value="DUF1858"/>
    <property type="match status" value="1"/>
</dbReference>
<dbReference type="EMBL" id="LWAE01000005">
    <property type="protein sequence ID" value="KZL90385.1"/>
    <property type="molecule type" value="Genomic_DNA"/>
</dbReference>
<dbReference type="Proteomes" id="UP000076603">
    <property type="component" value="Unassembled WGS sequence"/>
</dbReference>
<dbReference type="AlphaFoldDB" id="A0A161WFG2"/>
<dbReference type="InterPro" id="IPR038062">
    <property type="entry name" value="ScdA-like_N_sf"/>
</dbReference>
<dbReference type="InterPro" id="IPR015077">
    <property type="entry name" value="DUF1858"/>
</dbReference>
<evidence type="ECO:0000313" key="3">
    <source>
        <dbReference type="Proteomes" id="UP000076603"/>
    </source>
</evidence>
<dbReference type="OrthoDB" id="15017at2"/>
<dbReference type="NCBIfam" id="TIGR03980">
    <property type="entry name" value="prismane_assoc"/>
    <property type="match status" value="1"/>
</dbReference>
<dbReference type="PATRIC" id="fig|1121326.3.peg.4212"/>
<gene>
    <name evidence="2" type="ORF">CLMAG_41560</name>
</gene>
<dbReference type="PANTHER" id="PTHR39341:SF1">
    <property type="entry name" value="DUF1858 DOMAIN-CONTAINING PROTEIN"/>
    <property type="match status" value="1"/>
</dbReference>
<proteinExistence type="predicted"/>
<keyword evidence="3" id="KW-1185">Reference proteome</keyword>
<dbReference type="RefSeq" id="WP_066626603.1">
    <property type="nucleotide sequence ID" value="NZ_FQXL01000008.1"/>
</dbReference>
<dbReference type="Gene3D" id="1.10.3910.10">
    <property type="entry name" value="SP0561-like"/>
    <property type="match status" value="1"/>
</dbReference>
<feature type="domain" description="DUF1858" evidence="1">
    <location>
        <begin position="5"/>
        <end position="56"/>
    </location>
</feature>
<dbReference type="PANTHER" id="PTHR39341">
    <property type="entry name" value="BSL7085 PROTEIN"/>
    <property type="match status" value="1"/>
</dbReference>
<dbReference type="SUPFAM" id="SSF140683">
    <property type="entry name" value="SP0561-like"/>
    <property type="match status" value="1"/>
</dbReference>
<protein>
    <recommendedName>
        <fullName evidence="1">DUF1858 domain-containing protein</fullName>
    </recommendedName>
</protein>
<accession>A0A161WFG2</accession>
<dbReference type="InterPro" id="IPR023883">
    <property type="entry name" value="CHP03980_redox-disulphide"/>
</dbReference>
<sequence>MKVEKETLIKDIVKMGPEAVQVLMDFGMGCIGCPASQAESIEQAAAVHGIEVEKLLERLNQVK</sequence>